<proteinExistence type="predicted"/>
<protein>
    <submittedName>
        <fullName evidence="1">Uncharacterized protein</fullName>
    </submittedName>
</protein>
<comment type="caution">
    <text evidence="1">The sequence shown here is derived from an EMBL/GenBank/DDBJ whole genome shotgun (WGS) entry which is preliminary data.</text>
</comment>
<evidence type="ECO:0000313" key="2">
    <source>
        <dbReference type="Proteomes" id="UP000078046"/>
    </source>
</evidence>
<dbReference type="AlphaFoldDB" id="A0A177AUF5"/>
<accession>A0A177AUF5</accession>
<name>A0A177AUF5_9BILA</name>
<sequence length="114" mass="13351">MLTYNQKKMIIEYYQKNKTTFIRLAEIFTARFKTKINDRTIKNIIDSEKKVLNFISNGLGTYSKAPKLTNIRVEKDLIEQILNFEIKGGFLTDALIIKMAQEISKKLQIDNLKF</sequence>
<dbReference type="EMBL" id="LWCA01001281">
    <property type="protein sequence ID" value="OAF65460.1"/>
    <property type="molecule type" value="Genomic_DNA"/>
</dbReference>
<reference evidence="1 2" key="1">
    <citation type="submission" date="2016-04" db="EMBL/GenBank/DDBJ databases">
        <title>The genome of Intoshia linei affirms orthonectids as highly simplified spiralians.</title>
        <authorList>
            <person name="Mikhailov K.V."/>
            <person name="Slusarev G.S."/>
            <person name="Nikitin M.A."/>
            <person name="Logacheva M.D."/>
            <person name="Penin A."/>
            <person name="Aleoshin V."/>
            <person name="Panchin Y.V."/>
        </authorList>
    </citation>
    <scope>NUCLEOTIDE SEQUENCE [LARGE SCALE GENOMIC DNA]</scope>
    <source>
        <strain evidence="1">Intl2013</strain>
        <tissue evidence="1">Whole animal</tissue>
    </source>
</reference>
<keyword evidence="2" id="KW-1185">Reference proteome</keyword>
<evidence type="ECO:0000313" key="1">
    <source>
        <dbReference type="EMBL" id="OAF65460.1"/>
    </source>
</evidence>
<dbReference type="Proteomes" id="UP000078046">
    <property type="component" value="Unassembled WGS sequence"/>
</dbReference>
<organism evidence="1 2">
    <name type="scientific">Intoshia linei</name>
    <dbReference type="NCBI Taxonomy" id="1819745"/>
    <lineage>
        <taxon>Eukaryota</taxon>
        <taxon>Metazoa</taxon>
        <taxon>Spiralia</taxon>
        <taxon>Lophotrochozoa</taxon>
        <taxon>Mesozoa</taxon>
        <taxon>Orthonectida</taxon>
        <taxon>Rhopaluridae</taxon>
        <taxon>Intoshia</taxon>
    </lineage>
</organism>
<dbReference type="OrthoDB" id="10605063at2759"/>
<gene>
    <name evidence="1" type="ORF">A3Q56_06808</name>
</gene>